<reference evidence="10 11" key="1">
    <citation type="journal article" date="2014" name="Mol. Plant Microbe Interact.">
        <title>The complete genome sequence of Candidatus Liberibacter americanus, associated with citrus Huanglongbing.</title>
        <authorList>
            <person name="Wulff N.A."/>
            <person name="Zhang S."/>
            <person name="Setubal J.C."/>
            <person name="Almeida N.F."/>
            <person name="Martins E.C."/>
            <person name="Harakava R."/>
            <person name="Kumar D."/>
            <person name="Rangel L.T."/>
            <person name="Foissac X."/>
            <person name="Bove J."/>
            <person name="Gabriel D.W."/>
        </authorList>
    </citation>
    <scope>NUCLEOTIDE SEQUENCE [LARGE SCALE GENOMIC DNA]</scope>
    <source>
        <strain evidence="10 11">Sao Paulo</strain>
    </source>
</reference>
<dbReference type="NCBIfam" id="TIGR00017">
    <property type="entry name" value="cmk"/>
    <property type="match status" value="1"/>
</dbReference>
<dbReference type="RefSeq" id="WP_007556834.1">
    <property type="nucleotide sequence ID" value="NC_022793.1"/>
</dbReference>
<dbReference type="InterPro" id="IPR027417">
    <property type="entry name" value="P-loop_NTPase"/>
</dbReference>
<dbReference type="eggNOG" id="COG0283">
    <property type="taxonomic scope" value="Bacteria"/>
</dbReference>
<evidence type="ECO:0000256" key="2">
    <source>
        <dbReference type="ARBA" id="ARBA00022679"/>
    </source>
</evidence>
<dbReference type="InterPro" id="IPR011994">
    <property type="entry name" value="Cytidylate_kinase_dom"/>
</dbReference>
<evidence type="ECO:0000256" key="5">
    <source>
        <dbReference type="ARBA" id="ARBA00022840"/>
    </source>
</evidence>
<keyword evidence="11" id="KW-1185">Reference proteome</keyword>
<dbReference type="SUPFAM" id="SSF52540">
    <property type="entry name" value="P-loop containing nucleoside triphosphate hydrolases"/>
    <property type="match status" value="1"/>
</dbReference>
<evidence type="ECO:0000256" key="6">
    <source>
        <dbReference type="ARBA" id="ARBA00047615"/>
    </source>
</evidence>
<dbReference type="EC" id="2.7.4.25" evidence="8"/>
<keyword evidence="8" id="KW-0963">Cytoplasm</keyword>
<keyword evidence="2 8" id="KW-0808">Transferase</keyword>
<keyword evidence="5 8" id="KW-0067">ATP-binding</keyword>
<dbReference type="GO" id="GO:0036430">
    <property type="term" value="F:CMP kinase activity"/>
    <property type="evidence" value="ECO:0007669"/>
    <property type="project" value="RHEA"/>
</dbReference>
<comment type="catalytic activity">
    <reaction evidence="6 8">
        <text>dCMP + ATP = dCDP + ADP</text>
        <dbReference type="Rhea" id="RHEA:25094"/>
        <dbReference type="ChEBI" id="CHEBI:30616"/>
        <dbReference type="ChEBI" id="CHEBI:57566"/>
        <dbReference type="ChEBI" id="CHEBI:58593"/>
        <dbReference type="ChEBI" id="CHEBI:456216"/>
        <dbReference type="EC" id="2.7.4.25"/>
    </reaction>
</comment>
<evidence type="ECO:0000256" key="7">
    <source>
        <dbReference type="ARBA" id="ARBA00048478"/>
    </source>
</evidence>
<comment type="subcellular location">
    <subcellularLocation>
        <location evidence="8">Cytoplasm</location>
    </subcellularLocation>
</comment>
<dbReference type="AlphaFoldDB" id="U6B6U5"/>
<dbReference type="STRING" id="1261131.lam_085"/>
<name>U6B6U5_9HYPH</name>
<dbReference type="Proteomes" id="UP000017862">
    <property type="component" value="Chromosome"/>
</dbReference>
<dbReference type="GO" id="GO:0006220">
    <property type="term" value="P:pyrimidine nucleotide metabolic process"/>
    <property type="evidence" value="ECO:0007669"/>
    <property type="project" value="UniProtKB-UniRule"/>
</dbReference>
<evidence type="ECO:0000256" key="4">
    <source>
        <dbReference type="ARBA" id="ARBA00022777"/>
    </source>
</evidence>
<dbReference type="InterPro" id="IPR003136">
    <property type="entry name" value="Cytidylate_kin"/>
</dbReference>
<dbReference type="PATRIC" id="fig|1261131.3.peg.78"/>
<protein>
    <recommendedName>
        <fullName evidence="8">Cytidylate kinase</fullName>
        <shortName evidence="8">CK</shortName>
        <ecNumber evidence="8">2.7.4.25</ecNumber>
    </recommendedName>
    <alternativeName>
        <fullName evidence="8">Cytidine monophosphate kinase</fullName>
        <shortName evidence="8">CMP kinase</shortName>
    </alternativeName>
</protein>
<gene>
    <name evidence="8 10" type="primary">cmk</name>
    <name evidence="10" type="ORF">lam_085</name>
</gene>
<comment type="catalytic activity">
    <reaction evidence="7 8">
        <text>CMP + ATP = CDP + ADP</text>
        <dbReference type="Rhea" id="RHEA:11600"/>
        <dbReference type="ChEBI" id="CHEBI:30616"/>
        <dbReference type="ChEBI" id="CHEBI:58069"/>
        <dbReference type="ChEBI" id="CHEBI:60377"/>
        <dbReference type="ChEBI" id="CHEBI:456216"/>
        <dbReference type="EC" id="2.7.4.25"/>
    </reaction>
</comment>
<keyword evidence="4 8" id="KW-0418">Kinase</keyword>
<comment type="similarity">
    <text evidence="1 8">Belongs to the cytidylate kinase family. Type 1 subfamily.</text>
</comment>
<dbReference type="GO" id="GO:0005737">
    <property type="term" value="C:cytoplasm"/>
    <property type="evidence" value="ECO:0007669"/>
    <property type="project" value="UniProtKB-SubCell"/>
</dbReference>
<keyword evidence="3 8" id="KW-0547">Nucleotide-binding</keyword>
<evidence type="ECO:0000256" key="8">
    <source>
        <dbReference type="HAMAP-Rule" id="MF_00238"/>
    </source>
</evidence>
<accession>U6B6U5</accession>
<evidence type="ECO:0000313" key="11">
    <source>
        <dbReference type="Proteomes" id="UP000017862"/>
    </source>
</evidence>
<feature type="domain" description="Cytidylate kinase" evidence="9">
    <location>
        <begin position="5"/>
        <end position="199"/>
    </location>
</feature>
<dbReference type="HAMAP" id="MF_00238">
    <property type="entry name" value="Cytidyl_kinase_type1"/>
    <property type="match status" value="1"/>
</dbReference>
<dbReference type="Pfam" id="PF02224">
    <property type="entry name" value="Cytidylate_kin"/>
    <property type="match status" value="1"/>
</dbReference>
<dbReference type="KEGG" id="lar:lam_085"/>
<sequence>MGTVVAIDGTASSGKGVLSRFIANEYGFHYLDTGLIYRAVAKGVLDAGISLDDELAIVKIAKNIVISKLDRKKLSLNIIANLASEIAAISSVRSALIEIKRSFSRKEPGAVLDGRDIGTVICPNATVKFYLTASLDIRASRRHKEMLENGEKIDYNNVLESLRSRDEQDKNRICSPLVQDKEAYFFDTSKMSVGVMCEVAKGLIDTKLYNR</sequence>
<evidence type="ECO:0000256" key="1">
    <source>
        <dbReference type="ARBA" id="ARBA00009427"/>
    </source>
</evidence>
<dbReference type="CDD" id="cd02020">
    <property type="entry name" value="CMPK"/>
    <property type="match status" value="1"/>
</dbReference>
<feature type="binding site" evidence="8">
    <location>
        <begin position="9"/>
        <end position="17"/>
    </location>
    <ligand>
        <name>ATP</name>
        <dbReference type="ChEBI" id="CHEBI:30616"/>
    </ligand>
</feature>
<organism evidence="10 11">
    <name type="scientific">Candidatus Liberibacter americanus str. Sao Paulo</name>
    <dbReference type="NCBI Taxonomy" id="1261131"/>
    <lineage>
        <taxon>Bacteria</taxon>
        <taxon>Pseudomonadati</taxon>
        <taxon>Pseudomonadota</taxon>
        <taxon>Alphaproteobacteria</taxon>
        <taxon>Hyphomicrobiales</taxon>
        <taxon>Rhizobiaceae</taxon>
        <taxon>Liberibacter</taxon>
    </lineage>
</organism>
<dbReference type="GO" id="GO:0005524">
    <property type="term" value="F:ATP binding"/>
    <property type="evidence" value="ECO:0007669"/>
    <property type="project" value="UniProtKB-UniRule"/>
</dbReference>
<dbReference type="EMBL" id="CP006604">
    <property type="protein sequence ID" value="AHA27467.1"/>
    <property type="molecule type" value="Genomic_DNA"/>
</dbReference>
<dbReference type="Gene3D" id="3.40.50.300">
    <property type="entry name" value="P-loop containing nucleotide triphosphate hydrolases"/>
    <property type="match status" value="1"/>
</dbReference>
<evidence type="ECO:0000259" key="9">
    <source>
        <dbReference type="Pfam" id="PF02224"/>
    </source>
</evidence>
<proteinExistence type="inferred from homology"/>
<evidence type="ECO:0000256" key="3">
    <source>
        <dbReference type="ARBA" id="ARBA00022741"/>
    </source>
</evidence>
<evidence type="ECO:0000313" key="10">
    <source>
        <dbReference type="EMBL" id="AHA27467.1"/>
    </source>
</evidence>
<dbReference type="HOGENOM" id="CLU_079959_2_0_5"/>
<dbReference type="GO" id="GO:0036431">
    <property type="term" value="F:dCMP kinase activity"/>
    <property type="evidence" value="ECO:0007669"/>
    <property type="project" value="InterPro"/>
</dbReference>